<evidence type="ECO:0000313" key="2">
    <source>
        <dbReference type="EMBL" id="ADD96070.1"/>
    </source>
</evidence>
<accession>D6PK19</accession>
<evidence type="ECO:0000256" key="1">
    <source>
        <dbReference type="SAM" id="MobiDB-lite"/>
    </source>
</evidence>
<dbReference type="AlphaFoldDB" id="D6PK19"/>
<feature type="region of interest" description="Disordered" evidence="1">
    <location>
        <begin position="1"/>
        <end position="52"/>
    </location>
</feature>
<reference evidence="2" key="1">
    <citation type="journal article" date="2010" name="ISME J.">
        <title>Metagenome of the Mediterranean deep chlorophyll maximum studied by direct and fosmid library 454 pyrosequencing.</title>
        <authorList>
            <person name="Ghai R."/>
            <person name="Martin-Cuadrado A.B."/>
            <person name="Molto A.G."/>
            <person name="Heredia I.G."/>
            <person name="Cabrera R."/>
            <person name="Martin J."/>
            <person name="Verdu M."/>
            <person name="Deschamps P."/>
            <person name="Moreira D."/>
            <person name="Lopez-Garcia P."/>
            <person name="Mira A."/>
            <person name="Rodriguez-Valera F."/>
        </authorList>
    </citation>
    <scope>NUCLEOTIDE SEQUENCE</scope>
</reference>
<organism evidence="2">
    <name type="scientific">uncultured organism MedDCM-OCT-S04-C478</name>
    <dbReference type="NCBI Taxonomy" id="743617"/>
    <lineage>
        <taxon>unclassified sequences</taxon>
        <taxon>environmental samples</taxon>
    </lineage>
</organism>
<name>D6PK19_9ZZZZ</name>
<feature type="compositionally biased region" description="Basic and acidic residues" evidence="1">
    <location>
        <begin position="1"/>
        <end position="15"/>
    </location>
</feature>
<proteinExistence type="predicted"/>
<sequence>MEEKFRKKALKEDKSQTNFLEPELPKGETETTIDEIDEPVIDSDGAVKLEEK</sequence>
<dbReference type="EMBL" id="GU943118">
    <property type="protein sequence ID" value="ADD96070.1"/>
    <property type="molecule type" value="Genomic_DNA"/>
</dbReference>
<protein>
    <submittedName>
        <fullName evidence="2">Uncharacterized protein</fullName>
    </submittedName>
</protein>
<feature type="compositionally biased region" description="Acidic residues" evidence="1">
    <location>
        <begin position="31"/>
        <end position="41"/>
    </location>
</feature>